<dbReference type="InterPro" id="IPR020846">
    <property type="entry name" value="MFS_dom"/>
</dbReference>
<feature type="domain" description="Major facilitator superfamily (MFS) profile" evidence="6">
    <location>
        <begin position="14"/>
        <end position="383"/>
    </location>
</feature>
<keyword evidence="2 5" id="KW-0812">Transmembrane</keyword>
<dbReference type="InterPro" id="IPR011701">
    <property type="entry name" value="MFS"/>
</dbReference>
<evidence type="ECO:0000256" key="5">
    <source>
        <dbReference type="SAM" id="Phobius"/>
    </source>
</evidence>
<feature type="transmembrane region" description="Helical" evidence="5">
    <location>
        <begin position="12"/>
        <end position="32"/>
    </location>
</feature>
<evidence type="ECO:0000313" key="7">
    <source>
        <dbReference type="EMBL" id="QHS63859.1"/>
    </source>
</evidence>
<dbReference type="Proteomes" id="UP000476411">
    <property type="component" value="Chromosome"/>
</dbReference>
<name>A0A6B9ZPH5_9BACT</name>
<dbReference type="InterPro" id="IPR036259">
    <property type="entry name" value="MFS_trans_sf"/>
</dbReference>
<comment type="subcellular location">
    <subcellularLocation>
        <location evidence="1">Membrane</location>
        <topology evidence="1">Multi-pass membrane protein</topology>
    </subcellularLocation>
</comment>
<evidence type="ECO:0000256" key="1">
    <source>
        <dbReference type="ARBA" id="ARBA00004141"/>
    </source>
</evidence>
<dbReference type="Pfam" id="PF07690">
    <property type="entry name" value="MFS_1"/>
    <property type="match status" value="1"/>
</dbReference>
<evidence type="ECO:0000256" key="2">
    <source>
        <dbReference type="ARBA" id="ARBA00022692"/>
    </source>
</evidence>
<feature type="transmembrane region" description="Helical" evidence="5">
    <location>
        <begin position="167"/>
        <end position="187"/>
    </location>
</feature>
<dbReference type="GO" id="GO:0016020">
    <property type="term" value="C:membrane"/>
    <property type="evidence" value="ECO:0007669"/>
    <property type="project" value="UniProtKB-SubCell"/>
</dbReference>
<dbReference type="PANTHER" id="PTHR23514:SF13">
    <property type="entry name" value="INNER MEMBRANE PROTEIN YBJJ"/>
    <property type="match status" value="1"/>
</dbReference>
<dbReference type="EMBL" id="CP048113">
    <property type="protein sequence ID" value="QHS63859.1"/>
    <property type="molecule type" value="Genomic_DNA"/>
</dbReference>
<dbReference type="RefSeq" id="WP_162335575.1">
    <property type="nucleotide sequence ID" value="NZ_CP048113.1"/>
</dbReference>
<keyword evidence="3 5" id="KW-1133">Transmembrane helix</keyword>
<reference evidence="7 8" key="1">
    <citation type="submission" date="2020-01" db="EMBL/GenBank/DDBJ databases">
        <title>Complete genome sequence of Chitinophaga sp. H33E-04 isolated from quinoa roots.</title>
        <authorList>
            <person name="Weon H.-Y."/>
            <person name="Lee S.A."/>
        </authorList>
    </citation>
    <scope>NUCLEOTIDE SEQUENCE [LARGE SCALE GENOMIC DNA]</scope>
    <source>
        <strain evidence="7 8">H33E-04</strain>
    </source>
</reference>
<dbReference type="GO" id="GO:0022857">
    <property type="term" value="F:transmembrane transporter activity"/>
    <property type="evidence" value="ECO:0007669"/>
    <property type="project" value="InterPro"/>
</dbReference>
<feature type="transmembrane region" description="Helical" evidence="5">
    <location>
        <begin position="360"/>
        <end position="379"/>
    </location>
</feature>
<feature type="transmembrane region" description="Helical" evidence="5">
    <location>
        <begin position="299"/>
        <end position="318"/>
    </location>
</feature>
<dbReference type="SUPFAM" id="SSF103473">
    <property type="entry name" value="MFS general substrate transporter"/>
    <property type="match status" value="1"/>
</dbReference>
<evidence type="ECO:0000259" key="6">
    <source>
        <dbReference type="PROSITE" id="PS50850"/>
    </source>
</evidence>
<dbReference type="AlphaFoldDB" id="A0A6B9ZPH5"/>
<feature type="transmembrane region" description="Helical" evidence="5">
    <location>
        <begin position="275"/>
        <end position="293"/>
    </location>
</feature>
<protein>
    <submittedName>
        <fullName evidence="7">MFS transporter</fullName>
    </submittedName>
</protein>
<keyword evidence="8" id="KW-1185">Reference proteome</keyword>
<feature type="transmembrane region" description="Helical" evidence="5">
    <location>
        <begin position="136"/>
        <end position="155"/>
    </location>
</feature>
<dbReference type="KEGG" id="chih:GWR21_31045"/>
<keyword evidence="4 5" id="KW-0472">Membrane</keyword>
<feature type="transmembrane region" description="Helical" evidence="5">
    <location>
        <begin position="208"/>
        <end position="226"/>
    </location>
</feature>
<feature type="transmembrane region" description="Helical" evidence="5">
    <location>
        <begin position="330"/>
        <end position="354"/>
    </location>
</feature>
<feature type="transmembrane region" description="Helical" evidence="5">
    <location>
        <begin position="79"/>
        <end position="98"/>
    </location>
</feature>
<feature type="transmembrane region" description="Helical" evidence="5">
    <location>
        <begin position="52"/>
        <end position="72"/>
    </location>
</feature>
<evidence type="ECO:0000256" key="3">
    <source>
        <dbReference type="ARBA" id="ARBA00022989"/>
    </source>
</evidence>
<gene>
    <name evidence="7" type="ORF">GWR21_31045</name>
</gene>
<dbReference type="InterPro" id="IPR051788">
    <property type="entry name" value="MFS_Transporter"/>
</dbReference>
<dbReference type="CDD" id="cd17393">
    <property type="entry name" value="MFS_MosC_like"/>
    <property type="match status" value="1"/>
</dbReference>
<accession>A0A6B9ZPH5</accession>
<organism evidence="7 8">
    <name type="scientific">Chitinophaga agri</name>
    <dbReference type="NCBI Taxonomy" id="2703787"/>
    <lineage>
        <taxon>Bacteria</taxon>
        <taxon>Pseudomonadati</taxon>
        <taxon>Bacteroidota</taxon>
        <taxon>Chitinophagia</taxon>
        <taxon>Chitinophagales</taxon>
        <taxon>Chitinophagaceae</taxon>
        <taxon>Chitinophaga</taxon>
    </lineage>
</organism>
<evidence type="ECO:0000256" key="4">
    <source>
        <dbReference type="ARBA" id="ARBA00023136"/>
    </source>
</evidence>
<proteinExistence type="predicted"/>
<dbReference type="PROSITE" id="PS50850">
    <property type="entry name" value="MFS"/>
    <property type="match status" value="1"/>
</dbReference>
<sequence>MTTQPLHTGRARSARIATAAFFFISGFSFSSWASRIQDIQRHLSLNKAELGLSLFALPVGLVLTLPITGYLLQRHSSRNIMMIGVLIFNLMLALLGIVNHPWQLGLVLFCFGCSRNLMNISVNAQSVAVQALYNRSIITTFHGVWSLAGAIAGLVTTLMTRMQISPGWHFLGVAVLMTIMGFIAFPDSPHEQPTRKADSKRFVWPDKYLLKYGLISFAVMACEGTMLDWSTIFFQDAVHAGENRVGTGYVCYMIAMSTGRFTGDRLVNMLGIPTMIRYSGILVCCGFMLSALIPHVIPASIAFMMIGFGVSCVVPLVLRMATMKTTMGSGPAIAAVSTVGYLGFLIVPPVVGFLSEAAGMQWTFAIMALFGALITYLILQIKEATQTTTLTESIKA</sequence>
<dbReference type="Gene3D" id="1.20.1250.20">
    <property type="entry name" value="MFS general substrate transporter like domains"/>
    <property type="match status" value="2"/>
</dbReference>
<dbReference type="PANTHER" id="PTHR23514">
    <property type="entry name" value="BYPASS OF STOP CODON PROTEIN 6"/>
    <property type="match status" value="1"/>
</dbReference>
<evidence type="ECO:0000313" key="8">
    <source>
        <dbReference type="Proteomes" id="UP000476411"/>
    </source>
</evidence>